<evidence type="ECO:0000259" key="2">
    <source>
        <dbReference type="PROSITE" id="PS50213"/>
    </source>
</evidence>
<name>A0A1U7LQI5_NEOID</name>
<dbReference type="InterPro" id="IPR000782">
    <property type="entry name" value="FAS1_domain"/>
</dbReference>
<dbReference type="PANTHER" id="PTHR10900">
    <property type="entry name" value="PERIOSTIN-RELATED"/>
    <property type="match status" value="1"/>
</dbReference>
<dbReference type="Gene3D" id="2.30.180.10">
    <property type="entry name" value="FAS1 domain"/>
    <property type="match status" value="2"/>
</dbReference>
<evidence type="ECO:0000256" key="1">
    <source>
        <dbReference type="SAM" id="MobiDB-lite"/>
    </source>
</evidence>
<dbReference type="AlphaFoldDB" id="A0A1U7LQI5"/>
<dbReference type="EMBL" id="LXFE01000569">
    <property type="protein sequence ID" value="OLL24925.1"/>
    <property type="molecule type" value="Genomic_DNA"/>
</dbReference>
<feature type="compositionally biased region" description="Basic and acidic residues" evidence="1">
    <location>
        <begin position="149"/>
        <end position="158"/>
    </location>
</feature>
<evidence type="ECO:0000313" key="3">
    <source>
        <dbReference type="EMBL" id="OLL24925.1"/>
    </source>
</evidence>
<dbReference type="OrthoDB" id="7700931at2759"/>
<protein>
    <submittedName>
        <fullName evidence="3">Periostin</fullName>
    </submittedName>
</protein>
<comment type="caution">
    <text evidence="3">The sequence shown here is derived from an EMBL/GenBank/DDBJ whole genome shotgun (WGS) entry which is preliminary data.</text>
</comment>
<dbReference type="SMART" id="SM00554">
    <property type="entry name" value="FAS1"/>
    <property type="match status" value="2"/>
</dbReference>
<dbReference type="STRING" id="1198029.A0A1U7LQI5"/>
<feature type="domain" description="FAS1" evidence="2">
    <location>
        <begin position="371"/>
        <end position="525"/>
    </location>
</feature>
<feature type="region of interest" description="Disordered" evidence="1">
    <location>
        <begin position="69"/>
        <end position="158"/>
    </location>
</feature>
<feature type="domain" description="FAS1" evidence="2">
    <location>
        <begin position="232"/>
        <end position="378"/>
    </location>
</feature>
<organism evidence="3 4">
    <name type="scientific">Neolecta irregularis (strain DAH-3)</name>
    <dbReference type="NCBI Taxonomy" id="1198029"/>
    <lineage>
        <taxon>Eukaryota</taxon>
        <taxon>Fungi</taxon>
        <taxon>Dikarya</taxon>
        <taxon>Ascomycota</taxon>
        <taxon>Taphrinomycotina</taxon>
        <taxon>Neolectales</taxon>
        <taxon>Neolectaceae</taxon>
        <taxon>Neolecta</taxon>
    </lineage>
</organism>
<accession>A0A1U7LQI5</accession>
<dbReference type="SUPFAM" id="SSF82153">
    <property type="entry name" value="FAS1 domain"/>
    <property type="match status" value="2"/>
</dbReference>
<dbReference type="InterPro" id="IPR050904">
    <property type="entry name" value="Adhesion/Biosynth-related"/>
</dbReference>
<dbReference type="Pfam" id="PF02469">
    <property type="entry name" value="Fasciclin"/>
    <property type="match status" value="2"/>
</dbReference>
<gene>
    <name evidence="3" type="ORF">NEOLI_003860</name>
</gene>
<dbReference type="PANTHER" id="PTHR10900:SF125">
    <property type="entry name" value="FAS1 DOMAIN-CONTAINING PROTEIN YLR001C"/>
    <property type="match status" value="1"/>
</dbReference>
<dbReference type="Proteomes" id="UP000186594">
    <property type="component" value="Unassembled WGS sequence"/>
</dbReference>
<evidence type="ECO:0000313" key="4">
    <source>
        <dbReference type="Proteomes" id="UP000186594"/>
    </source>
</evidence>
<dbReference type="PROSITE" id="PS50213">
    <property type="entry name" value="FAS1"/>
    <property type="match status" value="2"/>
</dbReference>
<proteinExistence type="predicted"/>
<reference evidence="3 4" key="1">
    <citation type="submission" date="2016-04" db="EMBL/GenBank/DDBJ databases">
        <title>Evolutionary innovation and constraint leading to complex multicellularity in the Ascomycota.</title>
        <authorList>
            <person name="Cisse O."/>
            <person name="Nguyen A."/>
            <person name="Hewitt D.A."/>
            <person name="Jedd G."/>
            <person name="Stajich J.E."/>
        </authorList>
    </citation>
    <scope>NUCLEOTIDE SEQUENCE [LARGE SCALE GENOMIC DNA]</scope>
    <source>
        <strain evidence="3 4">DAH-3</strain>
    </source>
</reference>
<dbReference type="InterPro" id="IPR036378">
    <property type="entry name" value="FAS1_dom_sf"/>
</dbReference>
<keyword evidence="4" id="KW-1185">Reference proteome</keyword>
<sequence length="569" mass="64187">MKTYILATVFPAVLGYAIPPGNFRRDFIIQKNPEFLVDSDSSAGGNLRDHKGYDSPVYHILGESDRTFNYKPDSGENSVGVLSGLKQAGPAQRSADAGISPQWHSPPPAENSFVGAEHFHTPNFPYQREPNDQRPGQNSGIVIPPKAGRLKEKPENDQFPHLHPEPSSLFPVRADLPHEHGPQRPFQGHRMEHLPVSDGQDALLLFPPPLPASELDWPVPPQVDKDCHDQNDKTLLEVLEASPLYTILKRRSAKLSSHRKLYALIKDDQDLSDELSKNDATLTLFAPTDEAIDHLKEHHFSDERLRTLLPYHISPEVYDSHRLFASRVLPTTLKSQDLVQHMRVSSDLHGLKLNFYSRVVFKDVHCKNGILHSVNSVVFAPPEIKEVLNLFAEHSSTFLYAIYKTGLIDELKGTVFVPSNYAFSRLPPKVRFFLFSKWGENCLKKILQFHIAPNNVVYTDVLVDAESERKHYSINVPTLLADRSLSIDIFKFRHFTNVKVNGESLVTTTDIVAKNGVVHNTWKIILPPKRLSDGGEEEYGLTVQGLIEALDEKDDVSGWEDDYYSYSSM</sequence>